<reference evidence="2 3" key="1">
    <citation type="submission" date="2024-01" db="EMBL/GenBank/DDBJ databases">
        <title>A draft genome for a cacao thread blight-causing isolate of Paramarasmius palmivorus.</title>
        <authorList>
            <person name="Baruah I.K."/>
            <person name="Bukari Y."/>
            <person name="Amoako-Attah I."/>
            <person name="Meinhardt L.W."/>
            <person name="Bailey B.A."/>
            <person name="Cohen S.P."/>
        </authorList>
    </citation>
    <scope>NUCLEOTIDE SEQUENCE [LARGE SCALE GENOMIC DNA]</scope>
    <source>
        <strain evidence="2 3">GH-12</strain>
    </source>
</reference>
<evidence type="ECO:0000256" key="1">
    <source>
        <dbReference type="SAM" id="MobiDB-lite"/>
    </source>
</evidence>
<feature type="compositionally biased region" description="Basic and acidic residues" evidence="1">
    <location>
        <begin position="272"/>
        <end position="289"/>
    </location>
</feature>
<proteinExistence type="predicted"/>
<evidence type="ECO:0008006" key="4">
    <source>
        <dbReference type="Google" id="ProtNLM"/>
    </source>
</evidence>
<name>A0AAW0DK49_9AGAR</name>
<protein>
    <recommendedName>
        <fullName evidence="4">Zn(2)-C6 fungal-type domain-containing protein</fullName>
    </recommendedName>
</protein>
<comment type="caution">
    <text evidence="2">The sequence shown here is derived from an EMBL/GenBank/DDBJ whole genome shotgun (WGS) entry which is preliminary data.</text>
</comment>
<evidence type="ECO:0000313" key="2">
    <source>
        <dbReference type="EMBL" id="KAK7051670.1"/>
    </source>
</evidence>
<feature type="region of interest" description="Disordered" evidence="1">
    <location>
        <begin position="272"/>
        <end position="312"/>
    </location>
</feature>
<feature type="compositionally biased region" description="Polar residues" evidence="1">
    <location>
        <begin position="174"/>
        <end position="189"/>
    </location>
</feature>
<gene>
    <name evidence="2" type="ORF">VNI00_004649</name>
</gene>
<keyword evidence="3" id="KW-1185">Reference proteome</keyword>
<dbReference type="AlphaFoldDB" id="A0AAW0DK49"/>
<feature type="region of interest" description="Disordered" evidence="1">
    <location>
        <begin position="164"/>
        <end position="256"/>
    </location>
</feature>
<organism evidence="2 3">
    <name type="scientific">Paramarasmius palmivorus</name>
    <dbReference type="NCBI Taxonomy" id="297713"/>
    <lineage>
        <taxon>Eukaryota</taxon>
        <taxon>Fungi</taxon>
        <taxon>Dikarya</taxon>
        <taxon>Basidiomycota</taxon>
        <taxon>Agaricomycotina</taxon>
        <taxon>Agaricomycetes</taxon>
        <taxon>Agaricomycetidae</taxon>
        <taxon>Agaricales</taxon>
        <taxon>Marasmiineae</taxon>
        <taxon>Marasmiaceae</taxon>
        <taxon>Paramarasmius</taxon>
    </lineage>
</organism>
<feature type="compositionally biased region" description="Acidic residues" evidence="1">
    <location>
        <begin position="215"/>
        <end position="225"/>
    </location>
</feature>
<feature type="compositionally biased region" description="Acidic residues" evidence="1">
    <location>
        <begin position="193"/>
        <end position="204"/>
    </location>
</feature>
<dbReference type="Proteomes" id="UP001383192">
    <property type="component" value="Unassembled WGS sequence"/>
</dbReference>
<evidence type="ECO:0000313" key="3">
    <source>
        <dbReference type="Proteomes" id="UP001383192"/>
    </source>
</evidence>
<feature type="region of interest" description="Disordered" evidence="1">
    <location>
        <begin position="1"/>
        <end position="32"/>
    </location>
</feature>
<accession>A0AAW0DK49</accession>
<sequence length="534" mass="59339">MSLPVLNRLKKEKPEAPKPKRAHPKPRAASPHLMSPTQIFERQSLMYQHGLDLISLFNDYFEMTFLSNSKQLSAKVICKTFLDHASLLRTYKGLCNDESRGFKVPDVYHRLLVSLYRLATVAIDDEIVTRKELSGWIPSKKEVAQIIKDYKDWDFRRNFPLPVAPKLATPPPVASSSRTRPCKTASSAKSAPDDDYEDEEEDPATTDFRHGPSDVESDASEDPDVENAKTYGSDCYEQSEEEPLRPPPRASGSQGVKRRFSPDFMLLEESTVHVKQEPHSSKKQGKEKASSSTSKHRVKDRPSASKGPAIKHPRLDLAIPRAGEKIIGVTRASKDGSRVPYQPPSPTFIDEDDGFVSKELSTTRGHVYLQGNVTLSYDSVLAASSAAPAPNYYSQGCHCCMQKGQGCAPRPDGNPGCEHCKSSNQKCSFTHPVDESLSTRDEHFDAGLQGHNGLLLQIEGILGTLASIQHSLDARALAEQGLHRGQQELERRRVLLKRSTRDPRILCTLLRLVDPSQDTLDPDRLSVLLTALQV</sequence>
<dbReference type="EMBL" id="JAYKXP010000012">
    <property type="protein sequence ID" value="KAK7051670.1"/>
    <property type="molecule type" value="Genomic_DNA"/>
</dbReference>